<dbReference type="PRINTS" id="PR00260">
    <property type="entry name" value="CHEMTRNSDUCR"/>
</dbReference>
<feature type="region of interest" description="Disordered" evidence="9">
    <location>
        <begin position="291"/>
        <end position="310"/>
    </location>
</feature>
<comment type="subcellular location">
    <subcellularLocation>
        <location evidence="1">Cell membrane</location>
        <topology evidence="1">Multi-pass membrane protein</topology>
    </subcellularLocation>
</comment>
<evidence type="ECO:0000256" key="3">
    <source>
        <dbReference type="ARBA" id="ARBA00022500"/>
    </source>
</evidence>
<dbReference type="InterPro" id="IPR004010">
    <property type="entry name" value="Double_Cache_2"/>
</dbReference>
<keyword evidence="4 10" id="KW-0812">Transmembrane</keyword>
<evidence type="ECO:0000256" key="7">
    <source>
        <dbReference type="ARBA" id="ARBA00029447"/>
    </source>
</evidence>
<gene>
    <name evidence="13" type="ORF">GKC30_09680</name>
</gene>
<comment type="caution">
    <text evidence="13">The sequence shown here is derived from an EMBL/GenBank/DDBJ whole genome shotgun (WGS) entry which is preliminary data.</text>
</comment>
<dbReference type="PROSITE" id="PS50885">
    <property type="entry name" value="HAMP"/>
    <property type="match status" value="1"/>
</dbReference>
<evidence type="ECO:0000259" key="11">
    <source>
        <dbReference type="PROSITE" id="PS50111"/>
    </source>
</evidence>
<dbReference type="EMBL" id="WODC01000005">
    <property type="protein sequence ID" value="MUM77902.1"/>
    <property type="molecule type" value="Genomic_DNA"/>
</dbReference>
<dbReference type="RefSeq" id="WP_155934502.1">
    <property type="nucleotide sequence ID" value="NZ_WODC01000005.1"/>
</dbReference>
<evidence type="ECO:0000256" key="6">
    <source>
        <dbReference type="ARBA" id="ARBA00023136"/>
    </source>
</evidence>
<dbReference type="InterPro" id="IPR051310">
    <property type="entry name" value="MCP_chemotaxis"/>
</dbReference>
<evidence type="ECO:0000256" key="8">
    <source>
        <dbReference type="PROSITE-ProRule" id="PRU00284"/>
    </source>
</evidence>
<sequence length="605" mass="64587">MLRKVTINVRMILLICAIVLFTVGFALTAYNGVSRVKDVGVERSAAAMLEGERRKLHVATHSMAVTLAEALKGVEGEEVRKQLIRKLISPIRFEDDESGYYFVYEGTVNVALPTSPNLQDTDLSGLKDKDGVALVVELDRVSRSGGGFVTYVWPKPGKGDQPKLSYAEMIPGTRMWIGTGVYLDNVEEERTSIASDIDRLVSTYVLGMGGGSFAVFLLVVLPLCLLIARSIIRPLNEAVALADQVARGDLTREITVEYNDEPGRLAASLSAMIHRLHDIVGRAKEGANRVATGSTEVTTSAQSVSDGANRQAASVEEVSSAMEEMIGQISRNTENARQTEKMAAQTALDAQKGGDTVMEAVDSIKHIAEKISIIGEIARQTNLLALNAAIEAARAGEAGKGFAVVASEVRKLAERSGSAAAEIGELSSATLSKADEAGSMLARMVPDIRQTADLVQEISAASIEQNAGAQEINKAIQELDTVIQQNAASAEELAATAEEFTEHAAQLQQGMEFFTLAENRSLAAGITRTRTQIVRQTETRPGPPASKPAQPAPVRNPLQASVKPESGSKPEAGPKEKAKPAPKPASKPDADGGIDLDLDDDFEKF</sequence>
<dbReference type="Gene3D" id="3.30.450.20">
    <property type="entry name" value="PAS domain"/>
    <property type="match status" value="1"/>
</dbReference>
<dbReference type="PROSITE" id="PS50111">
    <property type="entry name" value="CHEMOTAXIS_TRANSDUC_2"/>
    <property type="match status" value="1"/>
</dbReference>
<dbReference type="InterPro" id="IPR033480">
    <property type="entry name" value="sCache_2"/>
</dbReference>
<keyword evidence="14" id="KW-1185">Reference proteome</keyword>
<dbReference type="InterPro" id="IPR004089">
    <property type="entry name" value="MCPsignal_dom"/>
</dbReference>
<dbReference type="SMART" id="SM01049">
    <property type="entry name" value="Cache_2"/>
    <property type="match status" value="1"/>
</dbReference>
<dbReference type="Pfam" id="PF08269">
    <property type="entry name" value="dCache_2"/>
    <property type="match status" value="1"/>
</dbReference>
<feature type="transmembrane region" description="Helical" evidence="10">
    <location>
        <begin position="204"/>
        <end position="228"/>
    </location>
</feature>
<dbReference type="PANTHER" id="PTHR43531:SF11">
    <property type="entry name" value="METHYL-ACCEPTING CHEMOTAXIS PROTEIN 3"/>
    <property type="match status" value="1"/>
</dbReference>
<dbReference type="GO" id="GO:0006935">
    <property type="term" value="P:chemotaxis"/>
    <property type="evidence" value="ECO:0007669"/>
    <property type="project" value="UniProtKB-KW"/>
</dbReference>
<evidence type="ECO:0000259" key="12">
    <source>
        <dbReference type="PROSITE" id="PS50885"/>
    </source>
</evidence>
<feature type="domain" description="HAMP" evidence="12">
    <location>
        <begin position="229"/>
        <end position="281"/>
    </location>
</feature>
<keyword evidence="2" id="KW-1003">Cell membrane</keyword>
<reference evidence="13 14" key="1">
    <citation type="submission" date="2019-11" db="EMBL/GenBank/DDBJ databases">
        <title>Pseudodesulfovibrio alkaliphilus, sp. nov., an alkaliphilic sulfate-reducing bacteria from mud volcano of Taman peninsula, Russia.</title>
        <authorList>
            <person name="Frolova A."/>
            <person name="Merkel A.Y."/>
            <person name="Slobodkin A.I."/>
        </authorList>
    </citation>
    <scope>NUCLEOTIDE SEQUENCE [LARGE SCALE GENOMIC DNA]</scope>
    <source>
        <strain evidence="13 14">F-1</strain>
    </source>
</reference>
<protein>
    <submittedName>
        <fullName evidence="13">HAMP domain-containing protein</fullName>
    </submittedName>
</protein>
<evidence type="ECO:0000256" key="5">
    <source>
        <dbReference type="ARBA" id="ARBA00022989"/>
    </source>
</evidence>
<evidence type="ECO:0000256" key="9">
    <source>
        <dbReference type="SAM" id="MobiDB-lite"/>
    </source>
</evidence>
<dbReference type="Pfam" id="PF00015">
    <property type="entry name" value="MCPsignal"/>
    <property type="match status" value="1"/>
</dbReference>
<dbReference type="Proteomes" id="UP000461162">
    <property type="component" value="Unassembled WGS sequence"/>
</dbReference>
<keyword evidence="3" id="KW-0145">Chemotaxis</keyword>
<dbReference type="GO" id="GO:0005886">
    <property type="term" value="C:plasma membrane"/>
    <property type="evidence" value="ECO:0007669"/>
    <property type="project" value="UniProtKB-SubCell"/>
</dbReference>
<proteinExistence type="inferred from homology"/>
<dbReference type="Gene3D" id="1.10.287.950">
    <property type="entry name" value="Methyl-accepting chemotaxis protein"/>
    <property type="match status" value="1"/>
</dbReference>
<accession>A0A7K1KPT0</accession>
<dbReference type="InterPro" id="IPR003660">
    <property type="entry name" value="HAMP_dom"/>
</dbReference>
<evidence type="ECO:0000313" key="14">
    <source>
        <dbReference type="Proteomes" id="UP000461162"/>
    </source>
</evidence>
<organism evidence="13 14">
    <name type="scientific">Pseudodesulfovibrio alkaliphilus</name>
    <dbReference type="NCBI Taxonomy" id="2661613"/>
    <lineage>
        <taxon>Bacteria</taxon>
        <taxon>Pseudomonadati</taxon>
        <taxon>Thermodesulfobacteriota</taxon>
        <taxon>Desulfovibrionia</taxon>
        <taxon>Desulfovibrionales</taxon>
        <taxon>Desulfovibrionaceae</taxon>
    </lineage>
</organism>
<evidence type="ECO:0000313" key="13">
    <source>
        <dbReference type="EMBL" id="MUM77902.1"/>
    </source>
</evidence>
<feature type="compositionally biased region" description="Acidic residues" evidence="9">
    <location>
        <begin position="592"/>
        <end position="605"/>
    </location>
</feature>
<dbReference type="GO" id="GO:0007165">
    <property type="term" value="P:signal transduction"/>
    <property type="evidence" value="ECO:0007669"/>
    <property type="project" value="UniProtKB-KW"/>
</dbReference>
<dbReference type="CDD" id="cd06225">
    <property type="entry name" value="HAMP"/>
    <property type="match status" value="1"/>
</dbReference>
<keyword evidence="6 10" id="KW-0472">Membrane</keyword>
<keyword evidence="5 10" id="KW-1133">Transmembrane helix</keyword>
<dbReference type="SMART" id="SM00304">
    <property type="entry name" value="HAMP"/>
    <property type="match status" value="1"/>
</dbReference>
<dbReference type="GO" id="GO:0004888">
    <property type="term" value="F:transmembrane signaling receptor activity"/>
    <property type="evidence" value="ECO:0007669"/>
    <property type="project" value="InterPro"/>
</dbReference>
<keyword evidence="8" id="KW-0807">Transducer</keyword>
<feature type="compositionally biased region" description="Low complexity" evidence="9">
    <location>
        <begin position="527"/>
        <end position="540"/>
    </location>
</feature>
<dbReference type="SMART" id="SM00283">
    <property type="entry name" value="MA"/>
    <property type="match status" value="1"/>
</dbReference>
<feature type="domain" description="Methyl-accepting transducer" evidence="11">
    <location>
        <begin position="286"/>
        <end position="501"/>
    </location>
</feature>
<feature type="region of interest" description="Disordered" evidence="9">
    <location>
        <begin position="527"/>
        <end position="605"/>
    </location>
</feature>
<evidence type="ECO:0000256" key="10">
    <source>
        <dbReference type="SAM" id="Phobius"/>
    </source>
</evidence>
<dbReference type="SUPFAM" id="SSF58104">
    <property type="entry name" value="Methyl-accepting chemotaxis protein (MCP) signaling domain"/>
    <property type="match status" value="1"/>
</dbReference>
<name>A0A7K1KPT0_9BACT</name>
<evidence type="ECO:0000256" key="2">
    <source>
        <dbReference type="ARBA" id="ARBA00022475"/>
    </source>
</evidence>
<feature type="compositionally biased region" description="Basic and acidic residues" evidence="9">
    <location>
        <begin position="566"/>
        <end position="579"/>
    </location>
</feature>
<comment type="similarity">
    <text evidence="7">Belongs to the methyl-accepting chemotaxis (MCP) protein family.</text>
</comment>
<evidence type="ECO:0000256" key="4">
    <source>
        <dbReference type="ARBA" id="ARBA00022692"/>
    </source>
</evidence>
<feature type="compositionally biased region" description="Polar residues" evidence="9">
    <location>
        <begin position="291"/>
        <end position="308"/>
    </location>
</feature>
<dbReference type="Pfam" id="PF00672">
    <property type="entry name" value="HAMP"/>
    <property type="match status" value="1"/>
</dbReference>
<dbReference type="FunFam" id="1.10.287.950:FF:000001">
    <property type="entry name" value="Methyl-accepting chemotaxis sensory transducer"/>
    <property type="match status" value="1"/>
</dbReference>
<dbReference type="AlphaFoldDB" id="A0A7K1KPT0"/>
<dbReference type="InterPro" id="IPR004090">
    <property type="entry name" value="Chemotax_Me-accpt_rcpt"/>
</dbReference>
<evidence type="ECO:0000256" key="1">
    <source>
        <dbReference type="ARBA" id="ARBA00004651"/>
    </source>
</evidence>
<dbReference type="PANTHER" id="PTHR43531">
    <property type="entry name" value="PROTEIN ICFG"/>
    <property type="match status" value="1"/>
</dbReference>